<reference evidence="4" key="1">
    <citation type="submission" date="2018-05" db="EMBL/GenBank/DDBJ databases">
        <authorList>
            <person name="Lanie J.A."/>
            <person name="Ng W.-L."/>
            <person name="Kazmierczak K.M."/>
            <person name="Andrzejewski T.M."/>
            <person name="Davidsen T.M."/>
            <person name="Wayne K.J."/>
            <person name="Tettelin H."/>
            <person name="Glass J.I."/>
            <person name="Rusch D."/>
            <person name="Podicherti R."/>
            <person name="Tsui H.-C.T."/>
            <person name="Winkler M.E."/>
        </authorList>
    </citation>
    <scope>NUCLEOTIDE SEQUENCE</scope>
</reference>
<dbReference type="SUPFAM" id="SSF56003">
    <property type="entry name" value="Molybdenum cofactor-binding domain"/>
    <property type="match status" value="1"/>
</dbReference>
<protein>
    <recommendedName>
        <fullName evidence="3">Aldehyde oxidase/xanthine dehydrogenase second molybdopterin binding domain-containing protein</fullName>
    </recommendedName>
</protein>
<sequence>GFGGPQGMANIENVIQEIAIYLQKDALEIRRLNCYAHRGRNITPYGQVVRNHILPEIIDQLAETSRYSKRMKQVEEFNRKSQTHLRGLALTPMKFGISFTTTFLNQGNALVNVYRDGTVQVSTGGTEMGQGLNTKIRQLVADEFAISYQDVKLMITSTEKNNNTPPTAASASTDLNGIAAVNACQKIRSKLCVVASKYFATQKRGLKPSVKQICFEDNSVFDQRNQKNKLSFRKLVQLAFMERVSMGERGFYQTPEIHFNRETEKGEPFFYYTMGASVSEVLIDRFTGQLNLERSDLLIDIGESINPGIDRGQIIGGFIQGVGWVTNEELRYSDKGELLSFSPTTYKIPNIQDLPEIFNVDTITNPHHQINIKRSKAVGEPPLMLCLSVWAAVKHALSCVQKDLCPQLNLPATAEEILCRLTELKHQANDNAAKHDADKESEVALVSQNELTSKNKQAA</sequence>
<evidence type="ECO:0000256" key="1">
    <source>
        <dbReference type="ARBA" id="ARBA00022505"/>
    </source>
</evidence>
<dbReference type="AlphaFoldDB" id="A0A381P0N5"/>
<gene>
    <name evidence="4" type="ORF">METZ01_LOCUS12592</name>
</gene>
<feature type="region of interest" description="Disordered" evidence="2">
    <location>
        <begin position="430"/>
        <end position="459"/>
    </location>
</feature>
<accession>A0A381P0N5</accession>
<dbReference type="InterPro" id="IPR037165">
    <property type="entry name" value="AldOxase/xan_DH_Mopterin-bd_sf"/>
</dbReference>
<evidence type="ECO:0000313" key="4">
    <source>
        <dbReference type="EMBL" id="SUZ59738.1"/>
    </source>
</evidence>
<feature type="non-terminal residue" evidence="4">
    <location>
        <position position="1"/>
    </location>
</feature>
<organism evidence="4">
    <name type="scientific">marine metagenome</name>
    <dbReference type="NCBI Taxonomy" id="408172"/>
    <lineage>
        <taxon>unclassified sequences</taxon>
        <taxon>metagenomes</taxon>
        <taxon>ecological metagenomes</taxon>
    </lineage>
</organism>
<keyword evidence="1" id="KW-0500">Molybdenum</keyword>
<dbReference type="InterPro" id="IPR016208">
    <property type="entry name" value="Ald_Oxase/xanthine_DH-like"/>
</dbReference>
<dbReference type="Pfam" id="PF20256">
    <property type="entry name" value="MoCoBD_2"/>
    <property type="match status" value="1"/>
</dbReference>
<dbReference type="InterPro" id="IPR046867">
    <property type="entry name" value="AldOxase/xan_DH_MoCoBD2"/>
</dbReference>
<name>A0A381P0N5_9ZZZZ</name>
<evidence type="ECO:0000256" key="2">
    <source>
        <dbReference type="SAM" id="MobiDB-lite"/>
    </source>
</evidence>
<dbReference type="GO" id="GO:0005506">
    <property type="term" value="F:iron ion binding"/>
    <property type="evidence" value="ECO:0007669"/>
    <property type="project" value="InterPro"/>
</dbReference>
<feature type="compositionally biased region" description="Polar residues" evidence="2">
    <location>
        <begin position="446"/>
        <end position="459"/>
    </location>
</feature>
<dbReference type="GO" id="GO:0016491">
    <property type="term" value="F:oxidoreductase activity"/>
    <property type="evidence" value="ECO:0007669"/>
    <property type="project" value="InterPro"/>
</dbReference>
<feature type="domain" description="Aldehyde oxidase/xanthine dehydrogenase second molybdopterin binding" evidence="3">
    <location>
        <begin position="61"/>
        <end position="355"/>
    </location>
</feature>
<dbReference type="EMBL" id="UINC01000696">
    <property type="protein sequence ID" value="SUZ59738.1"/>
    <property type="molecule type" value="Genomic_DNA"/>
</dbReference>
<proteinExistence type="predicted"/>
<feature type="compositionally biased region" description="Basic and acidic residues" evidence="2">
    <location>
        <begin position="430"/>
        <end position="442"/>
    </location>
</feature>
<dbReference type="PANTHER" id="PTHR11908">
    <property type="entry name" value="XANTHINE DEHYDROGENASE"/>
    <property type="match status" value="1"/>
</dbReference>
<dbReference type="Gene3D" id="3.30.365.10">
    <property type="entry name" value="Aldehyde oxidase/xanthine dehydrogenase, molybdopterin binding domain"/>
    <property type="match status" value="3"/>
</dbReference>
<evidence type="ECO:0000259" key="3">
    <source>
        <dbReference type="Pfam" id="PF20256"/>
    </source>
</evidence>
<dbReference type="PANTHER" id="PTHR11908:SF132">
    <property type="entry name" value="ALDEHYDE OXIDASE 1-RELATED"/>
    <property type="match status" value="1"/>
</dbReference>